<reference evidence="1" key="1">
    <citation type="submission" date="2014-09" db="EMBL/GenBank/DDBJ databases">
        <authorList>
            <person name="Magalhaes I.L.F."/>
            <person name="Oliveira U."/>
            <person name="Santos F.R."/>
            <person name="Vidigal T.H.D.A."/>
            <person name="Brescovit A.D."/>
            <person name="Santos A.J."/>
        </authorList>
    </citation>
    <scope>NUCLEOTIDE SEQUENCE</scope>
    <source>
        <tissue evidence="1">Shoot tissue taken approximately 20 cm above the soil surface</tissue>
    </source>
</reference>
<reference evidence="1" key="2">
    <citation type="journal article" date="2015" name="Data Brief">
        <title>Shoot transcriptome of the giant reed, Arundo donax.</title>
        <authorList>
            <person name="Barrero R.A."/>
            <person name="Guerrero F.D."/>
            <person name="Moolhuijzen P."/>
            <person name="Goolsby J.A."/>
            <person name="Tidwell J."/>
            <person name="Bellgard S.E."/>
            <person name="Bellgard M.I."/>
        </authorList>
    </citation>
    <scope>NUCLEOTIDE SEQUENCE</scope>
    <source>
        <tissue evidence="1">Shoot tissue taken approximately 20 cm above the soil surface</tissue>
    </source>
</reference>
<dbReference type="AlphaFoldDB" id="A0A0A8YJD9"/>
<evidence type="ECO:0000313" key="1">
    <source>
        <dbReference type="EMBL" id="JAD26171.1"/>
    </source>
</evidence>
<sequence>MEQQLIRAPNNICVYYPAKTYKHNICRKIAMCVTEASIQKRSIS</sequence>
<accession>A0A0A8YJD9</accession>
<name>A0A0A8YJD9_ARUDO</name>
<organism evidence="1">
    <name type="scientific">Arundo donax</name>
    <name type="common">Giant reed</name>
    <name type="synonym">Donax arundinaceus</name>
    <dbReference type="NCBI Taxonomy" id="35708"/>
    <lineage>
        <taxon>Eukaryota</taxon>
        <taxon>Viridiplantae</taxon>
        <taxon>Streptophyta</taxon>
        <taxon>Embryophyta</taxon>
        <taxon>Tracheophyta</taxon>
        <taxon>Spermatophyta</taxon>
        <taxon>Magnoliopsida</taxon>
        <taxon>Liliopsida</taxon>
        <taxon>Poales</taxon>
        <taxon>Poaceae</taxon>
        <taxon>PACMAD clade</taxon>
        <taxon>Arundinoideae</taxon>
        <taxon>Arundineae</taxon>
        <taxon>Arundo</taxon>
    </lineage>
</organism>
<dbReference type="EMBL" id="GBRH01271724">
    <property type="protein sequence ID" value="JAD26171.1"/>
    <property type="molecule type" value="Transcribed_RNA"/>
</dbReference>
<proteinExistence type="predicted"/>
<protein>
    <submittedName>
        <fullName evidence="1">Uncharacterized protein</fullName>
    </submittedName>
</protein>